<sequence>MLPRCWNPSVQRLYFVSRYSTVSPWHRVGTLHDGSIEAFRREAFIPSLPIILPRGHFSEIPALRKWFRRSDIQPNTYTLAQDYLSQFRDSVVPLELTRLPDNSPVSGSDNTFHRAEAPLALFLEWTKYANAQTADRLYLAQASFSILPKGLRDDLRTPDIVTKAGKGDIYDTNLWIGVPPTYTSLHRDPNPNLFVQLTGKKIVRLLKPEAGHEIFASVQTALGQTGSSALRGEEMMKGEEKRLLEAHIWGIASSHKVAVSSGYEACLERGDGLFIPQGWWHSIRGVGEGITGSVNWWFR</sequence>
<dbReference type="PROSITE" id="PS51184">
    <property type="entry name" value="JMJC"/>
    <property type="match status" value="1"/>
</dbReference>
<dbReference type="Pfam" id="PF13621">
    <property type="entry name" value="Cupin_8"/>
    <property type="match status" value="1"/>
</dbReference>
<dbReference type="Proteomes" id="UP000324767">
    <property type="component" value="Unassembled WGS sequence"/>
</dbReference>
<dbReference type="EMBL" id="VXIT01000008">
    <property type="protein sequence ID" value="KAA6410900.1"/>
    <property type="molecule type" value="Genomic_DNA"/>
</dbReference>
<dbReference type="AlphaFoldDB" id="A0A5M8PPP5"/>
<dbReference type="SUPFAM" id="SSF51197">
    <property type="entry name" value="Clavaminate synthase-like"/>
    <property type="match status" value="1"/>
</dbReference>
<reference evidence="2 3" key="1">
    <citation type="submission" date="2019-09" db="EMBL/GenBank/DDBJ databases">
        <title>The hologenome of the rock-dwelling lichen Lasallia pustulata.</title>
        <authorList>
            <person name="Greshake Tzovaras B."/>
            <person name="Segers F."/>
            <person name="Bicker A."/>
            <person name="Dal Grande F."/>
            <person name="Otte J."/>
            <person name="Hankeln T."/>
            <person name="Schmitt I."/>
            <person name="Ebersberger I."/>
        </authorList>
    </citation>
    <scope>NUCLEOTIDE SEQUENCE [LARGE SCALE GENOMIC DNA]</scope>
    <source>
        <strain evidence="2">A1-1</strain>
    </source>
</reference>
<organism evidence="2 3">
    <name type="scientific">Lasallia pustulata</name>
    <dbReference type="NCBI Taxonomy" id="136370"/>
    <lineage>
        <taxon>Eukaryota</taxon>
        <taxon>Fungi</taxon>
        <taxon>Dikarya</taxon>
        <taxon>Ascomycota</taxon>
        <taxon>Pezizomycotina</taxon>
        <taxon>Lecanoromycetes</taxon>
        <taxon>OSLEUM clade</taxon>
        <taxon>Umbilicariomycetidae</taxon>
        <taxon>Umbilicariales</taxon>
        <taxon>Umbilicariaceae</taxon>
        <taxon>Lasallia</taxon>
    </lineage>
</organism>
<comment type="caution">
    <text evidence="2">The sequence shown here is derived from an EMBL/GenBank/DDBJ whole genome shotgun (WGS) entry which is preliminary data.</text>
</comment>
<dbReference type="InterPro" id="IPR003347">
    <property type="entry name" value="JmjC_dom"/>
</dbReference>
<feature type="domain" description="JmjC" evidence="1">
    <location>
        <begin position="136"/>
        <end position="299"/>
    </location>
</feature>
<evidence type="ECO:0000259" key="1">
    <source>
        <dbReference type="PROSITE" id="PS51184"/>
    </source>
</evidence>
<protein>
    <recommendedName>
        <fullName evidence="1">JmjC domain-containing protein</fullName>
    </recommendedName>
</protein>
<gene>
    <name evidence="2" type="ORF">FRX48_05210</name>
</gene>
<dbReference type="OrthoDB" id="263283at2759"/>
<dbReference type="PANTHER" id="PTHR12461:SF105">
    <property type="entry name" value="HYPOXIA-INDUCIBLE FACTOR 1-ALPHA INHIBITOR"/>
    <property type="match status" value="1"/>
</dbReference>
<dbReference type="Gene3D" id="2.60.120.650">
    <property type="entry name" value="Cupin"/>
    <property type="match status" value="1"/>
</dbReference>
<dbReference type="PANTHER" id="PTHR12461">
    <property type="entry name" value="HYPOXIA-INDUCIBLE FACTOR 1 ALPHA INHIBITOR-RELATED"/>
    <property type="match status" value="1"/>
</dbReference>
<proteinExistence type="predicted"/>
<evidence type="ECO:0000313" key="3">
    <source>
        <dbReference type="Proteomes" id="UP000324767"/>
    </source>
</evidence>
<dbReference type="InterPro" id="IPR041667">
    <property type="entry name" value="Cupin_8"/>
</dbReference>
<name>A0A5M8PPP5_9LECA</name>
<evidence type="ECO:0000313" key="2">
    <source>
        <dbReference type="EMBL" id="KAA6410900.1"/>
    </source>
</evidence>
<accession>A0A5M8PPP5</accession>